<evidence type="ECO:0000313" key="10">
    <source>
        <dbReference type="Proteomes" id="UP001307889"/>
    </source>
</evidence>
<comment type="subcellular location">
    <subcellularLocation>
        <location evidence="1">Secreted</location>
    </subcellularLocation>
</comment>
<dbReference type="InterPro" id="IPR007671">
    <property type="entry name" value="Selenoprotein-P_N"/>
</dbReference>
<feature type="compositionally biased region" description="Polar residues" evidence="6">
    <location>
        <begin position="241"/>
        <end position="256"/>
    </location>
</feature>
<evidence type="ECO:0000256" key="3">
    <source>
        <dbReference type="ARBA" id="ARBA00022729"/>
    </source>
</evidence>
<reference evidence="9 10" key="1">
    <citation type="submission" date="2023-09" db="EMBL/GenBank/DDBJ databases">
        <title>Nesidiocoris tenuis whole genome shotgun sequence.</title>
        <authorList>
            <person name="Shibata T."/>
            <person name="Shimoda M."/>
            <person name="Kobayashi T."/>
            <person name="Uehara T."/>
        </authorList>
    </citation>
    <scope>NUCLEOTIDE SEQUENCE [LARGE SCALE GENOMIC DNA]</scope>
    <source>
        <strain evidence="9 10">Japan</strain>
    </source>
</reference>
<dbReference type="PANTHER" id="PTHR10105:SF2">
    <property type="entry name" value="AGAP003297-PA"/>
    <property type="match status" value="1"/>
</dbReference>
<feature type="signal peptide" evidence="7">
    <location>
        <begin position="1"/>
        <end position="17"/>
    </location>
</feature>
<dbReference type="Pfam" id="PF04592">
    <property type="entry name" value="SelP_N"/>
    <property type="match status" value="1"/>
</dbReference>
<dbReference type="InterPro" id="IPR037941">
    <property type="entry name" value="SeP"/>
</dbReference>
<protein>
    <submittedName>
        <fullName evidence="9">Selenoprotein P, N terminal region</fullName>
    </submittedName>
</protein>
<keyword evidence="2" id="KW-0964">Secreted</keyword>
<evidence type="ECO:0000256" key="6">
    <source>
        <dbReference type="SAM" id="MobiDB-lite"/>
    </source>
</evidence>
<feature type="chain" id="PRO_5046301402" evidence="7">
    <location>
        <begin position="18"/>
        <end position="320"/>
    </location>
</feature>
<feature type="domain" description="Selenoprotein P N-terminal" evidence="8">
    <location>
        <begin position="33"/>
        <end position="185"/>
    </location>
</feature>
<sequence length="320" mass="36322">MTILWWFFGLAISGVLGFQVEHCNVVNETIVKKGVVNLVYSMERQCIACYNEANNLVTLCSQFAKFGINVNVFIAINELSASQIGAKLPERFEINVGQIWNNLGAKNGHIFVLDSCGRIAYQVIMPWSKQIYPFTAMSVLSAIFDKPCGECNVSTPIHSRLINLNSFRRDESDEENDENLENTLVKDSPIPLTIVYREKHYHLQGDRQVEYNLVELRSNDPQYHGHGDDTAAQEAGDDSAAENSTEMTTARTQQYPTAPWVKPADNITYQNGDFDDKGNDMKNMDEDETKKLMKHYKPMMKWLNCAKYVTGKSTVCSYER</sequence>
<dbReference type="PANTHER" id="PTHR10105">
    <property type="entry name" value="SELENOPROTEIN P"/>
    <property type="match status" value="1"/>
</dbReference>
<evidence type="ECO:0000256" key="4">
    <source>
        <dbReference type="ARBA" id="ARBA00022933"/>
    </source>
</evidence>
<dbReference type="Proteomes" id="UP001307889">
    <property type="component" value="Chromosome 9"/>
</dbReference>
<evidence type="ECO:0000256" key="7">
    <source>
        <dbReference type="SAM" id="SignalP"/>
    </source>
</evidence>
<evidence type="ECO:0000256" key="5">
    <source>
        <dbReference type="ARBA" id="ARBA00023180"/>
    </source>
</evidence>
<feature type="region of interest" description="Disordered" evidence="6">
    <location>
        <begin position="219"/>
        <end position="282"/>
    </location>
</feature>
<gene>
    <name evidence="9" type="ORF">NTJ_11567</name>
</gene>
<keyword evidence="10" id="KW-1185">Reference proteome</keyword>
<evidence type="ECO:0000313" key="9">
    <source>
        <dbReference type="EMBL" id="BES98752.1"/>
    </source>
</evidence>
<organism evidence="9 10">
    <name type="scientific">Nesidiocoris tenuis</name>
    <dbReference type="NCBI Taxonomy" id="355587"/>
    <lineage>
        <taxon>Eukaryota</taxon>
        <taxon>Metazoa</taxon>
        <taxon>Ecdysozoa</taxon>
        <taxon>Arthropoda</taxon>
        <taxon>Hexapoda</taxon>
        <taxon>Insecta</taxon>
        <taxon>Pterygota</taxon>
        <taxon>Neoptera</taxon>
        <taxon>Paraneoptera</taxon>
        <taxon>Hemiptera</taxon>
        <taxon>Heteroptera</taxon>
        <taxon>Panheteroptera</taxon>
        <taxon>Cimicomorpha</taxon>
        <taxon>Miridae</taxon>
        <taxon>Dicyphina</taxon>
        <taxon>Nesidiocoris</taxon>
    </lineage>
</organism>
<accession>A0ABN7B7I4</accession>
<proteinExistence type="predicted"/>
<name>A0ABN7B7I4_9HEMI</name>
<evidence type="ECO:0000259" key="8">
    <source>
        <dbReference type="Pfam" id="PF04592"/>
    </source>
</evidence>
<evidence type="ECO:0000256" key="1">
    <source>
        <dbReference type="ARBA" id="ARBA00004613"/>
    </source>
</evidence>
<keyword evidence="3 7" id="KW-0732">Signal</keyword>
<evidence type="ECO:0000256" key="2">
    <source>
        <dbReference type="ARBA" id="ARBA00022525"/>
    </source>
</evidence>
<dbReference type="EMBL" id="AP028917">
    <property type="protein sequence ID" value="BES98752.1"/>
    <property type="molecule type" value="Genomic_DNA"/>
</dbReference>
<keyword evidence="5" id="KW-0325">Glycoprotein</keyword>
<keyword evidence="4" id="KW-0712">Selenocysteine</keyword>